<dbReference type="SUPFAM" id="SSF52309">
    <property type="entry name" value="N-(deoxy)ribosyltransferase-like"/>
    <property type="match status" value="1"/>
</dbReference>
<evidence type="ECO:0008006" key="3">
    <source>
        <dbReference type="Google" id="ProtNLM"/>
    </source>
</evidence>
<reference evidence="1" key="1">
    <citation type="submission" date="2021-09" db="EMBL/GenBank/DDBJ databases">
        <title>Genome analysis of Fictibacillus sp. KIGAM418 isolated from marine sediment.</title>
        <authorList>
            <person name="Seo M.-J."/>
            <person name="Cho E.-S."/>
            <person name="Hwang C.Y."/>
        </authorList>
    </citation>
    <scope>NUCLEOTIDE SEQUENCE</scope>
    <source>
        <strain evidence="1">KIGAM418</strain>
    </source>
</reference>
<keyword evidence="2" id="KW-1185">Reference proteome</keyword>
<gene>
    <name evidence="1" type="ORF">LCY76_09420</name>
</gene>
<dbReference type="EMBL" id="JAIWJX010000002">
    <property type="protein sequence ID" value="MCK6256813.1"/>
    <property type="molecule type" value="Genomic_DNA"/>
</dbReference>
<evidence type="ECO:0000313" key="1">
    <source>
        <dbReference type="EMBL" id="MCK6256813.1"/>
    </source>
</evidence>
<dbReference type="AlphaFoldDB" id="A0A9X2BGS0"/>
<evidence type="ECO:0000313" key="2">
    <source>
        <dbReference type="Proteomes" id="UP001139011"/>
    </source>
</evidence>
<proteinExistence type="predicted"/>
<protein>
    <recommendedName>
        <fullName evidence="3">Nucleoside 2-deoxyribosyltransferase</fullName>
    </recommendedName>
</protein>
<comment type="caution">
    <text evidence="1">The sequence shown here is derived from an EMBL/GenBank/DDBJ whole genome shotgun (WGS) entry which is preliminary data.</text>
</comment>
<dbReference type="Gene3D" id="3.40.50.450">
    <property type="match status" value="1"/>
</dbReference>
<name>A0A9X2BGS0_9BACL</name>
<dbReference type="Proteomes" id="UP001139011">
    <property type="component" value="Unassembled WGS sequence"/>
</dbReference>
<dbReference type="RefSeq" id="WP_248252425.1">
    <property type="nucleotide sequence ID" value="NZ_JAIWJX010000002.1"/>
</dbReference>
<accession>A0A9X2BGS0</accession>
<organism evidence="1 2">
    <name type="scientific">Fictibacillus marinisediminis</name>
    <dbReference type="NCBI Taxonomy" id="2878389"/>
    <lineage>
        <taxon>Bacteria</taxon>
        <taxon>Bacillati</taxon>
        <taxon>Bacillota</taxon>
        <taxon>Bacilli</taxon>
        <taxon>Bacillales</taxon>
        <taxon>Fictibacillaceae</taxon>
        <taxon>Fictibacillus</taxon>
    </lineage>
</organism>
<sequence length="311" mass="35789">MSSLYMCPVCDQYAISLGEVNHNDVYGVDCTRCGLFNISHEAQSQLFIMKDEVEKNKISAVLRENSIKNRLVYTVTLGRAALKNGITIDNLLSLFPRTVSDRIDRTLQNLVNLSSFPSSPVHITEDSYPIFFSEIKDLKVTFFILKQLSEDGYIQSETSIPGEIIVTAKGWNRVSELEKKVKEDTKQVFIAMWFDKQMDQFVGDGFEAAIKESGYEPFRIDWKEHNEKIDDQIISEIKKSKFLVADVTGHRGGVYFEAGYALGLGMPVIWTCKEDHLKDVHFDTRQYNHIVWTDVEDLRRKLYYRIQATIE</sequence>